<dbReference type="PROSITE" id="PS51783">
    <property type="entry name" value="PH_BEACH"/>
    <property type="match status" value="1"/>
</dbReference>
<reference evidence="3 4" key="1">
    <citation type="journal article" date="2024" name="BMC Biol.">
        <title>Comparative genomics of Ascetosporea gives new insight into the evolutionary basis for animal parasitism in Rhizaria.</title>
        <authorList>
            <person name="Hiltunen Thoren M."/>
            <person name="Onut-Brannstrom I."/>
            <person name="Alfjorden A."/>
            <person name="Peckova H."/>
            <person name="Swords F."/>
            <person name="Hooper C."/>
            <person name="Holzer A.S."/>
            <person name="Bass D."/>
            <person name="Burki F."/>
        </authorList>
    </citation>
    <scope>NUCLEOTIDE SEQUENCE [LARGE SCALE GENOMIC DNA]</scope>
    <source>
        <strain evidence="3">20-A016</strain>
    </source>
</reference>
<dbReference type="SMART" id="SM01026">
    <property type="entry name" value="Beach"/>
    <property type="match status" value="1"/>
</dbReference>
<dbReference type="InterPro" id="IPR000409">
    <property type="entry name" value="BEACH_dom"/>
</dbReference>
<name>A0ABV2AHQ6_9EUKA</name>
<dbReference type="InterPro" id="IPR050865">
    <property type="entry name" value="BEACH_Domain"/>
</dbReference>
<organism evidence="3 4">
    <name type="scientific">Bonamia ostreae</name>
    <dbReference type="NCBI Taxonomy" id="126728"/>
    <lineage>
        <taxon>Eukaryota</taxon>
        <taxon>Sar</taxon>
        <taxon>Rhizaria</taxon>
        <taxon>Endomyxa</taxon>
        <taxon>Ascetosporea</taxon>
        <taxon>Haplosporida</taxon>
        <taxon>Bonamia</taxon>
    </lineage>
</organism>
<feature type="non-terminal residue" evidence="3">
    <location>
        <position position="1159"/>
    </location>
</feature>
<dbReference type="PROSITE" id="PS50197">
    <property type="entry name" value="BEACH"/>
    <property type="match status" value="1"/>
</dbReference>
<dbReference type="SUPFAM" id="SSF50729">
    <property type="entry name" value="PH domain-like"/>
    <property type="match status" value="1"/>
</dbReference>
<dbReference type="InterPro" id="IPR036372">
    <property type="entry name" value="BEACH_dom_sf"/>
</dbReference>
<protein>
    <submittedName>
        <fullName evidence="3">WD repeat and FYVE domain-containing protein 3</fullName>
    </submittedName>
</protein>
<keyword evidence="4" id="KW-1185">Reference proteome</keyword>
<evidence type="ECO:0000259" key="2">
    <source>
        <dbReference type="PROSITE" id="PS51783"/>
    </source>
</evidence>
<dbReference type="PANTHER" id="PTHR13743">
    <property type="entry name" value="BEIGE/BEACH-RELATED"/>
    <property type="match status" value="1"/>
</dbReference>
<dbReference type="Gene3D" id="1.10.1540.10">
    <property type="entry name" value="BEACH domain"/>
    <property type="match status" value="1"/>
</dbReference>
<evidence type="ECO:0000313" key="4">
    <source>
        <dbReference type="Proteomes" id="UP001439008"/>
    </source>
</evidence>
<dbReference type="PANTHER" id="PTHR13743:SF112">
    <property type="entry name" value="BEACH DOMAIN-CONTAINING PROTEIN"/>
    <property type="match status" value="1"/>
</dbReference>
<dbReference type="Pfam" id="PF02138">
    <property type="entry name" value="Beach"/>
    <property type="match status" value="1"/>
</dbReference>
<evidence type="ECO:0000259" key="1">
    <source>
        <dbReference type="PROSITE" id="PS50197"/>
    </source>
</evidence>
<dbReference type="InterPro" id="IPR023362">
    <property type="entry name" value="PH-BEACH_dom"/>
</dbReference>
<feature type="domain" description="BEACH-type PH" evidence="2">
    <location>
        <begin position="620"/>
        <end position="755"/>
    </location>
</feature>
<accession>A0ABV2AHQ6</accession>
<sequence>MIKLIDKNFSDILKFFELAKHVECADPIIRIFCQILKNSPMLKRSQNIKNILCRELFANLEEQRIDKQIYTLIFGIAMGNYFDKLDYKNSISGNNTIKNSIAMSFLLKNIKNMSYKMKLDFCLDLNILFQNKSNITKFAQINMWETHFMMFWMKTNNKIYNTHSEIQVMKALAIENCTTVLLHQMESNEDSAMPLFNLIVCTRKAIFIKENEKRDNIKRAKIRVKILDDLFSKIFTILELHSFKFDEANLVPETYKNIQKFKNLEGILDFAEYILIRIEDLIVHFNTDTILSIISMLKKIIYLNVRLGLLKNSKERLYRIIMTVVKLNLEDDSYSIFLLDIIRIVTKIFKMGCEYQEEKMSIYFIAKQLFLQTRIIENPKIKLVFTERMVKMVKFYSPKYLFGLTHDLNKINFDVVEKMFGLGNPKISDEHAMTISHKFLKTSKMNVDKMYSHLDLLQKFNRKESNKNVINFLEFLGKPNNQKKAKRSQKVKLEKSKIISDSKIRRKIIYFMKNYLKSRQAHCNTNDCNNGQGVFALDIIVSEKNTRTVTKYSPFATITKSKMIKHSLDSPFTPIKLQIPVPKTADTFYPISDDNQKEWKENAENRKILDYINWVTPKIRKFGKIEKWLPCKLVIASSQMYGIVCLSDTHFGFFGGTKKTAFLNLSLNDDDNGMEDLMEEEMDEIGIDIDLLDKEKMVESEIWNCCFRYWKILQIFPRKIFLEGHALELFVASHGSFIVVLKDKTSKDELLKSLSVKTNLHIETDPVKRFFYSGSVKEWQTGAISNFEFLLRLNTFSGRTFNDVTQYPVFPWIIRDYKSESINLSSAETFRDLSKPMGALNADSAKETKKRFEEIAKDNKQMPPFHYGTMYSSAAIVLEFLMRLEPYTEMYTNFHDGNFDLPDRIFFSIESSWNLAATSISDVRELIPEFFNFPEIFKNVNGLNFGNRQDGSVVNDVILPPWAKSAEEFVSINRAALESDFVSNQLHKWVDLIFGYKQMGSEAEKAQNVFHHLMYHKNENFENIKDENLKEATKTQISNFGQVPIQILKTPCPKKMIHSEFANSPTRIIFERNTFHIGNIDDLKESLKLDRLVLMLLSSCFVKNTISKFPKLFYNEEFDDLINNENFTRKSNFSEDNFFRNSNIWDKAKIATAIIYDKS</sequence>
<evidence type="ECO:0000313" key="3">
    <source>
        <dbReference type="EMBL" id="MES1919219.1"/>
    </source>
</evidence>
<comment type="caution">
    <text evidence="3">The sequence shown here is derived from an EMBL/GenBank/DDBJ whole genome shotgun (WGS) entry which is preliminary data.</text>
</comment>
<feature type="domain" description="BEACH" evidence="1">
    <location>
        <begin position="764"/>
        <end position="1055"/>
    </location>
</feature>
<proteinExistence type="predicted"/>
<gene>
    <name evidence="3" type="primary">WDFY3</name>
    <name evidence="3" type="ORF">MHBO_001080</name>
</gene>
<dbReference type="EMBL" id="JBDODL010000229">
    <property type="protein sequence ID" value="MES1919219.1"/>
    <property type="molecule type" value="Genomic_DNA"/>
</dbReference>
<dbReference type="CDD" id="cd06071">
    <property type="entry name" value="Beach"/>
    <property type="match status" value="1"/>
</dbReference>
<dbReference type="Proteomes" id="UP001439008">
    <property type="component" value="Unassembled WGS sequence"/>
</dbReference>
<dbReference type="SUPFAM" id="SSF81837">
    <property type="entry name" value="BEACH domain"/>
    <property type="match status" value="1"/>
</dbReference>